<dbReference type="InterPro" id="IPR036852">
    <property type="entry name" value="Peptidase_S8/S53_dom_sf"/>
</dbReference>
<protein>
    <submittedName>
        <fullName evidence="2">Uncharacterized protein</fullName>
    </submittedName>
</protein>
<dbReference type="KEGG" id="bvz:BRAD3257_1636"/>
<accession>A0A2U3PUH2</accession>
<dbReference type="GO" id="GO:0006508">
    <property type="term" value="P:proteolysis"/>
    <property type="evidence" value="ECO:0007669"/>
    <property type="project" value="InterPro"/>
</dbReference>
<organism evidence="2 3">
    <name type="scientific">Bradyrhizobium vignae</name>
    <dbReference type="NCBI Taxonomy" id="1549949"/>
    <lineage>
        <taxon>Bacteria</taxon>
        <taxon>Pseudomonadati</taxon>
        <taxon>Pseudomonadota</taxon>
        <taxon>Alphaproteobacteria</taxon>
        <taxon>Hyphomicrobiales</taxon>
        <taxon>Nitrobacteraceae</taxon>
        <taxon>Bradyrhizobium</taxon>
    </lineage>
</organism>
<dbReference type="EMBL" id="LS398110">
    <property type="protein sequence ID" value="SPP92758.1"/>
    <property type="molecule type" value="Genomic_DNA"/>
</dbReference>
<sequence>MAAPYPKLWPETIRGLMVHSARWTPAMLKRWDGQTSAAAQDLLRRFGWGVPSEERMLRSVNNVLTLIEQDRLSPFSQKPGRAPPTTVGTMRQ</sequence>
<dbReference type="GO" id="GO:0004252">
    <property type="term" value="F:serine-type endopeptidase activity"/>
    <property type="evidence" value="ECO:0007669"/>
    <property type="project" value="InterPro"/>
</dbReference>
<dbReference type="Proteomes" id="UP000246085">
    <property type="component" value="Chromosome BRAD3257"/>
</dbReference>
<proteinExistence type="predicted"/>
<reference evidence="2 3" key="1">
    <citation type="submission" date="2018-03" db="EMBL/GenBank/DDBJ databases">
        <authorList>
            <person name="Gully D."/>
        </authorList>
    </citation>
    <scope>NUCLEOTIDE SEQUENCE [LARGE SCALE GENOMIC DNA]</scope>
    <source>
        <strain evidence="2">ORS3257</strain>
    </source>
</reference>
<dbReference type="SUPFAM" id="SSF52743">
    <property type="entry name" value="Subtilisin-like"/>
    <property type="match status" value="1"/>
</dbReference>
<gene>
    <name evidence="2" type="ORF">BRAD3257_1636</name>
</gene>
<feature type="region of interest" description="Disordered" evidence="1">
    <location>
        <begin position="73"/>
        <end position="92"/>
    </location>
</feature>
<name>A0A2U3PUH2_9BRAD</name>
<evidence type="ECO:0000313" key="2">
    <source>
        <dbReference type="EMBL" id="SPP92758.1"/>
    </source>
</evidence>
<dbReference type="AlphaFoldDB" id="A0A2U3PUH2"/>
<evidence type="ECO:0000256" key="1">
    <source>
        <dbReference type="SAM" id="MobiDB-lite"/>
    </source>
</evidence>
<evidence type="ECO:0000313" key="3">
    <source>
        <dbReference type="Proteomes" id="UP000246085"/>
    </source>
</evidence>